<feature type="domain" description="Insertion element IS402-like" evidence="2">
    <location>
        <begin position="43"/>
        <end position="120"/>
    </location>
</feature>
<proteinExistence type="predicted"/>
<dbReference type="Pfam" id="PF01609">
    <property type="entry name" value="DDE_Tnp_1"/>
    <property type="match status" value="1"/>
</dbReference>
<dbReference type="InterPro" id="IPR025161">
    <property type="entry name" value="IS402-like_dom"/>
</dbReference>
<comment type="caution">
    <text evidence="3">The sequence shown here is derived from an EMBL/GenBank/DDBJ whole genome shotgun (WGS) entry which is preliminary data.</text>
</comment>
<feature type="domain" description="Transposase IS4-like" evidence="1">
    <location>
        <begin position="137"/>
        <end position="279"/>
    </location>
</feature>
<organism evidence="3 4">
    <name type="scientific">Streptomyces macrosporus</name>
    <dbReference type="NCBI Taxonomy" id="44032"/>
    <lineage>
        <taxon>Bacteria</taxon>
        <taxon>Bacillati</taxon>
        <taxon>Actinomycetota</taxon>
        <taxon>Actinomycetes</taxon>
        <taxon>Kitasatosporales</taxon>
        <taxon>Streptomycetaceae</taxon>
        <taxon>Streptomyces</taxon>
    </lineage>
</organism>
<evidence type="ECO:0000313" key="3">
    <source>
        <dbReference type="EMBL" id="GAA2447893.1"/>
    </source>
</evidence>
<protein>
    <submittedName>
        <fullName evidence="3">IS5 family transposase</fullName>
    </submittedName>
</protein>
<keyword evidence="4" id="KW-1185">Reference proteome</keyword>
<sequence length="309" mass="35172">MSKWRVVIVAESSPSTPGCDCLAHRFGNAADRPERRPRYVSEMSDAEWALVRDLLPVPGWLAGRGGRPEGYCHRQMIDAVRYLVDNGIKWRAMPCDFLPWPRVYAFFVRRRDLGLVAELHDRLREAVRRSQGRTEEPTAGVVDSQSVKADATVTHVSRGFDAGKRINGRKRHLLTGTLGLLLAVQVTPASTTDRDAARVLLPTAKQHFRRLARLWADGGYTGHLTDWTDQHLGLILDIVRRSDDVRGFQVLPRRWVVERSFAWLLRSRRLVRDYERRTDTGETVVLWSMTMLMSRRLAAQQCPAPARAA</sequence>
<dbReference type="Proteomes" id="UP001501638">
    <property type="component" value="Unassembled WGS sequence"/>
</dbReference>
<evidence type="ECO:0000259" key="1">
    <source>
        <dbReference type="Pfam" id="PF01609"/>
    </source>
</evidence>
<dbReference type="Pfam" id="PF13340">
    <property type="entry name" value="DUF4096"/>
    <property type="match status" value="1"/>
</dbReference>
<dbReference type="PANTHER" id="PTHR30007:SF0">
    <property type="entry name" value="TRANSPOSASE"/>
    <property type="match status" value="1"/>
</dbReference>
<dbReference type="PANTHER" id="PTHR30007">
    <property type="entry name" value="PHP DOMAIN PROTEIN"/>
    <property type="match status" value="1"/>
</dbReference>
<gene>
    <name evidence="3" type="ORF">GCM10010405_34120</name>
</gene>
<evidence type="ECO:0000259" key="2">
    <source>
        <dbReference type="Pfam" id="PF13340"/>
    </source>
</evidence>
<dbReference type="InterPro" id="IPR002559">
    <property type="entry name" value="Transposase_11"/>
</dbReference>
<dbReference type="EMBL" id="BAAASZ010000025">
    <property type="protein sequence ID" value="GAA2447893.1"/>
    <property type="molecule type" value="Genomic_DNA"/>
</dbReference>
<evidence type="ECO:0000313" key="4">
    <source>
        <dbReference type="Proteomes" id="UP001501638"/>
    </source>
</evidence>
<accession>A0ABN3K2X1</accession>
<reference evidence="3 4" key="1">
    <citation type="journal article" date="2019" name="Int. J. Syst. Evol. Microbiol.">
        <title>The Global Catalogue of Microorganisms (GCM) 10K type strain sequencing project: providing services to taxonomists for standard genome sequencing and annotation.</title>
        <authorList>
            <consortium name="The Broad Institute Genomics Platform"/>
            <consortium name="The Broad Institute Genome Sequencing Center for Infectious Disease"/>
            <person name="Wu L."/>
            <person name="Ma J."/>
        </authorList>
    </citation>
    <scope>NUCLEOTIDE SEQUENCE [LARGE SCALE GENOMIC DNA]</scope>
    <source>
        <strain evidence="3 4">JCM 6305</strain>
    </source>
</reference>
<dbReference type="NCBIfam" id="NF033580">
    <property type="entry name" value="transpos_IS5_3"/>
    <property type="match status" value="1"/>
</dbReference>
<name>A0ABN3K2X1_9ACTN</name>